<dbReference type="RefSeq" id="WP_344543112.1">
    <property type="nucleotide sequence ID" value="NZ_BAAATD010000005.1"/>
</dbReference>
<keyword evidence="2" id="KW-0812">Transmembrane</keyword>
<evidence type="ECO:0000313" key="4">
    <source>
        <dbReference type="EMBL" id="GAA2602869.1"/>
    </source>
</evidence>
<dbReference type="Proteomes" id="UP001501509">
    <property type="component" value="Unassembled WGS sequence"/>
</dbReference>
<feature type="transmembrane region" description="Helical" evidence="2">
    <location>
        <begin position="112"/>
        <end position="140"/>
    </location>
</feature>
<feature type="domain" description="CAAX prenyl protease 2/Lysostaphin resistance protein A-like" evidence="3">
    <location>
        <begin position="247"/>
        <end position="352"/>
    </location>
</feature>
<feature type="transmembrane region" description="Helical" evidence="2">
    <location>
        <begin position="314"/>
        <end position="334"/>
    </location>
</feature>
<dbReference type="EMBL" id="BAAATD010000005">
    <property type="protein sequence ID" value="GAA2602869.1"/>
    <property type="molecule type" value="Genomic_DNA"/>
</dbReference>
<keyword evidence="2" id="KW-1133">Transmembrane helix</keyword>
<accession>A0ABN3PWA0</accession>
<dbReference type="PANTHER" id="PTHR39430">
    <property type="entry name" value="MEMBRANE-ASSOCIATED PROTEASE-RELATED"/>
    <property type="match status" value="1"/>
</dbReference>
<organism evidence="4 5">
    <name type="scientific">Actinomadura fulvescens</name>
    <dbReference type="NCBI Taxonomy" id="46160"/>
    <lineage>
        <taxon>Bacteria</taxon>
        <taxon>Bacillati</taxon>
        <taxon>Actinomycetota</taxon>
        <taxon>Actinomycetes</taxon>
        <taxon>Streptosporangiales</taxon>
        <taxon>Thermomonosporaceae</taxon>
        <taxon>Actinomadura</taxon>
    </lineage>
</organism>
<reference evidence="4 5" key="1">
    <citation type="journal article" date="2019" name="Int. J. Syst. Evol. Microbiol.">
        <title>The Global Catalogue of Microorganisms (GCM) 10K type strain sequencing project: providing services to taxonomists for standard genome sequencing and annotation.</title>
        <authorList>
            <consortium name="The Broad Institute Genomics Platform"/>
            <consortium name="The Broad Institute Genome Sequencing Center for Infectious Disease"/>
            <person name="Wu L."/>
            <person name="Ma J."/>
        </authorList>
    </citation>
    <scope>NUCLEOTIDE SEQUENCE [LARGE SCALE GENOMIC DNA]</scope>
    <source>
        <strain evidence="4 5">JCM 6833</strain>
    </source>
</reference>
<keyword evidence="4" id="KW-0482">Metalloprotease</keyword>
<gene>
    <name evidence="4" type="ORF">GCM10010411_41010</name>
</gene>
<feature type="region of interest" description="Disordered" evidence="1">
    <location>
        <begin position="1"/>
        <end position="38"/>
    </location>
</feature>
<sequence>MSDPADVNGWAPPDPGASSSYDQAQPYATPHDQAQPYATPYDQAQPYAIPHDHAQPYAMPYDQAQPYAAPYGGPVPPGYGPQVKQPWAVPAPAGVKYHQLARNERHRWWRPLVGSLLIVVGAVAAMLGLMIIGVIVYSVVNGGVYEPEGDGFFGDDTADLAFQLGPLAILLPLVPLAAFWVQRRRPGTVSSVAGRLRWKWLLGCCGVAVLFTFVSFAFSWAASLVVTDPNPAKEPETWVGWEDFLLPAVIIILLVPFQAAAEEYVFRGWLLQAIGSWTLETRTGKVGRAFSTVFRTPWPGIVIGAALFTSGHGYTSWGVLDVFLFGVIAGWLVVRTGGLEASIAVHVFNNLIAFLLPAAIGKLDIEQGSVPWQYVVADVAPMLLYAAVIVWMLRRFKVRTVTASPAEDTPALTPEAVGR</sequence>
<evidence type="ECO:0000256" key="2">
    <source>
        <dbReference type="SAM" id="Phobius"/>
    </source>
</evidence>
<feature type="transmembrane region" description="Helical" evidence="2">
    <location>
        <begin position="244"/>
        <end position="265"/>
    </location>
</feature>
<dbReference type="PANTHER" id="PTHR39430:SF1">
    <property type="entry name" value="PROTEASE"/>
    <property type="match status" value="1"/>
</dbReference>
<keyword evidence="4" id="KW-0645">Protease</keyword>
<keyword evidence="5" id="KW-1185">Reference proteome</keyword>
<protein>
    <submittedName>
        <fullName evidence="4">CPBP family intramembrane metalloprotease</fullName>
    </submittedName>
</protein>
<feature type="transmembrane region" description="Helical" evidence="2">
    <location>
        <begin position="160"/>
        <end position="180"/>
    </location>
</feature>
<name>A0ABN3PWA0_9ACTN</name>
<comment type="caution">
    <text evidence="4">The sequence shown here is derived from an EMBL/GenBank/DDBJ whole genome shotgun (WGS) entry which is preliminary data.</text>
</comment>
<dbReference type="Pfam" id="PF02517">
    <property type="entry name" value="Rce1-like"/>
    <property type="match status" value="1"/>
</dbReference>
<dbReference type="InterPro" id="IPR003675">
    <property type="entry name" value="Rce1/LyrA-like_dom"/>
</dbReference>
<keyword evidence="4" id="KW-0378">Hydrolase</keyword>
<feature type="transmembrane region" description="Helical" evidence="2">
    <location>
        <begin position="286"/>
        <end position="308"/>
    </location>
</feature>
<dbReference type="GO" id="GO:0008237">
    <property type="term" value="F:metallopeptidase activity"/>
    <property type="evidence" value="ECO:0007669"/>
    <property type="project" value="UniProtKB-KW"/>
</dbReference>
<feature type="transmembrane region" description="Helical" evidence="2">
    <location>
        <begin position="200"/>
        <end position="224"/>
    </location>
</feature>
<evidence type="ECO:0000313" key="5">
    <source>
        <dbReference type="Proteomes" id="UP001501509"/>
    </source>
</evidence>
<keyword evidence="2" id="KW-0472">Membrane</keyword>
<proteinExistence type="predicted"/>
<feature type="transmembrane region" description="Helical" evidence="2">
    <location>
        <begin position="372"/>
        <end position="393"/>
    </location>
</feature>
<evidence type="ECO:0000256" key="1">
    <source>
        <dbReference type="SAM" id="MobiDB-lite"/>
    </source>
</evidence>
<feature type="transmembrane region" description="Helical" evidence="2">
    <location>
        <begin position="341"/>
        <end position="360"/>
    </location>
</feature>
<evidence type="ECO:0000259" key="3">
    <source>
        <dbReference type="Pfam" id="PF02517"/>
    </source>
</evidence>